<accession>A0A3S5ERV9</accession>
<keyword evidence="2 8" id="KW-0808">Transferase</keyword>
<dbReference type="GO" id="GO:0005524">
    <property type="term" value="F:ATP binding"/>
    <property type="evidence" value="ECO:0007669"/>
    <property type="project" value="UniProtKB-KW"/>
</dbReference>
<evidence type="ECO:0000313" key="8">
    <source>
        <dbReference type="EMBL" id="VEH64927.1"/>
    </source>
</evidence>
<evidence type="ECO:0000256" key="5">
    <source>
        <dbReference type="ARBA" id="ARBA00022840"/>
    </source>
</evidence>
<keyword evidence="3" id="KW-0547">Nucleotide-binding</keyword>
<keyword evidence="4 8" id="KW-0418">Kinase</keyword>
<comment type="similarity">
    <text evidence="1">Belongs to the FGGY kinase family.</text>
</comment>
<dbReference type="KEGG" id="rpne:NCTC8284_00049"/>
<evidence type="ECO:0000256" key="1">
    <source>
        <dbReference type="ARBA" id="ARBA00009156"/>
    </source>
</evidence>
<dbReference type="InterPro" id="IPR043129">
    <property type="entry name" value="ATPase_NBD"/>
</dbReference>
<gene>
    <name evidence="8" type="primary">glpK_3</name>
    <name evidence="8" type="ORF">NCTC8284_00049</name>
</gene>
<dbReference type="InterPro" id="IPR018485">
    <property type="entry name" value="FGGY_C"/>
</dbReference>
<dbReference type="GO" id="GO:0004370">
    <property type="term" value="F:glycerol kinase activity"/>
    <property type="evidence" value="ECO:0007669"/>
    <property type="project" value="UniProtKB-EC"/>
</dbReference>
<evidence type="ECO:0000256" key="6">
    <source>
        <dbReference type="SAM" id="MobiDB-lite"/>
    </source>
</evidence>
<feature type="compositionally biased region" description="Polar residues" evidence="6">
    <location>
        <begin position="95"/>
        <end position="105"/>
    </location>
</feature>
<evidence type="ECO:0000313" key="9">
    <source>
        <dbReference type="Proteomes" id="UP000278733"/>
    </source>
</evidence>
<dbReference type="GO" id="GO:0019563">
    <property type="term" value="P:glycerol catabolic process"/>
    <property type="evidence" value="ECO:0007669"/>
    <property type="project" value="TreeGrafter"/>
</dbReference>
<dbReference type="EC" id="2.7.1.30" evidence="8"/>
<feature type="domain" description="Carbohydrate kinase FGGY C-terminal" evidence="7">
    <location>
        <begin position="1"/>
        <end position="74"/>
    </location>
</feature>
<dbReference type="PANTHER" id="PTHR10196:SF69">
    <property type="entry name" value="GLYCEROL KINASE"/>
    <property type="match status" value="1"/>
</dbReference>
<dbReference type="PANTHER" id="PTHR10196">
    <property type="entry name" value="SUGAR KINASE"/>
    <property type="match status" value="1"/>
</dbReference>
<sequence length="113" mass="12576">MRATLESIAYQTRDVLEAMQSDSGEHLQYLRVDGGATNNNFLMQFQADILDVNVERPVVKEVTALGAAYLAGLATGFWKDLDELRDKARVERTFTPDNDNENANVATKVGKKL</sequence>
<evidence type="ECO:0000256" key="4">
    <source>
        <dbReference type="ARBA" id="ARBA00022777"/>
    </source>
</evidence>
<evidence type="ECO:0000256" key="3">
    <source>
        <dbReference type="ARBA" id="ARBA00022741"/>
    </source>
</evidence>
<dbReference type="AlphaFoldDB" id="A0A3S5ERV9"/>
<protein>
    <submittedName>
        <fullName evidence="8">Glycerol kinase</fullName>
        <ecNumber evidence="8">2.7.1.30</ecNumber>
    </submittedName>
</protein>
<dbReference type="EMBL" id="LR134405">
    <property type="protein sequence ID" value="VEH64927.1"/>
    <property type="molecule type" value="Genomic_DNA"/>
</dbReference>
<organism evidence="8 9">
    <name type="scientific">Rodentibacter pneumotropicus</name>
    <dbReference type="NCBI Taxonomy" id="758"/>
    <lineage>
        <taxon>Bacteria</taxon>
        <taxon>Pseudomonadati</taxon>
        <taxon>Pseudomonadota</taxon>
        <taxon>Gammaproteobacteria</taxon>
        <taxon>Pasteurellales</taxon>
        <taxon>Pasteurellaceae</taxon>
        <taxon>Rodentibacter</taxon>
    </lineage>
</organism>
<dbReference type="Proteomes" id="UP000278733">
    <property type="component" value="Chromosome"/>
</dbReference>
<feature type="region of interest" description="Disordered" evidence="6">
    <location>
        <begin position="93"/>
        <end position="113"/>
    </location>
</feature>
<name>A0A3S5ERV9_9PAST</name>
<reference evidence="8 9" key="1">
    <citation type="submission" date="2018-12" db="EMBL/GenBank/DDBJ databases">
        <authorList>
            <consortium name="Pathogen Informatics"/>
        </authorList>
    </citation>
    <scope>NUCLEOTIDE SEQUENCE [LARGE SCALE GENOMIC DNA]</scope>
    <source>
        <strain evidence="8 9">NCTC8284</strain>
    </source>
</reference>
<keyword evidence="5" id="KW-0067">ATP-binding</keyword>
<dbReference type="GO" id="GO:0005829">
    <property type="term" value="C:cytosol"/>
    <property type="evidence" value="ECO:0007669"/>
    <property type="project" value="TreeGrafter"/>
</dbReference>
<proteinExistence type="inferred from homology"/>
<evidence type="ECO:0000256" key="2">
    <source>
        <dbReference type="ARBA" id="ARBA00022679"/>
    </source>
</evidence>
<dbReference type="Pfam" id="PF02782">
    <property type="entry name" value="FGGY_C"/>
    <property type="match status" value="1"/>
</dbReference>
<dbReference type="SUPFAM" id="SSF53067">
    <property type="entry name" value="Actin-like ATPase domain"/>
    <property type="match status" value="1"/>
</dbReference>
<evidence type="ECO:0000259" key="7">
    <source>
        <dbReference type="Pfam" id="PF02782"/>
    </source>
</evidence>
<dbReference type="Gene3D" id="3.30.420.40">
    <property type="match status" value="1"/>
</dbReference>